<proteinExistence type="predicted"/>
<feature type="compositionally biased region" description="Low complexity" evidence="1">
    <location>
        <begin position="1008"/>
        <end position="1029"/>
    </location>
</feature>
<comment type="caution">
    <text evidence="2">The sequence shown here is derived from an EMBL/GenBank/DDBJ whole genome shotgun (WGS) entry which is preliminary data.</text>
</comment>
<evidence type="ECO:0000313" key="3">
    <source>
        <dbReference type="Proteomes" id="UP000695562"/>
    </source>
</evidence>
<accession>A0A8J4UZW6</accession>
<organism evidence="2 3">
    <name type="scientific">Polysphondylium violaceum</name>
    <dbReference type="NCBI Taxonomy" id="133409"/>
    <lineage>
        <taxon>Eukaryota</taxon>
        <taxon>Amoebozoa</taxon>
        <taxon>Evosea</taxon>
        <taxon>Eumycetozoa</taxon>
        <taxon>Dictyostelia</taxon>
        <taxon>Dictyosteliales</taxon>
        <taxon>Dictyosteliaceae</taxon>
        <taxon>Polysphondylium</taxon>
    </lineage>
</organism>
<dbReference type="OrthoDB" id="3944494at2759"/>
<evidence type="ECO:0000313" key="2">
    <source>
        <dbReference type="EMBL" id="KAF2068402.1"/>
    </source>
</evidence>
<reference evidence="2" key="1">
    <citation type="submission" date="2020-01" db="EMBL/GenBank/DDBJ databases">
        <title>Development of genomics and gene disruption for Polysphondylium violaceum indicates a role for the polyketide synthase stlB in stalk morphogenesis.</title>
        <authorList>
            <person name="Narita B."/>
            <person name="Kawabe Y."/>
            <person name="Kin K."/>
            <person name="Saito T."/>
            <person name="Gibbs R."/>
            <person name="Kuspa A."/>
            <person name="Muzny D."/>
            <person name="Queller D."/>
            <person name="Richards S."/>
            <person name="Strassman J."/>
            <person name="Sucgang R."/>
            <person name="Worley K."/>
            <person name="Schaap P."/>
        </authorList>
    </citation>
    <scope>NUCLEOTIDE SEQUENCE</scope>
    <source>
        <strain evidence="2">QSvi11</strain>
    </source>
</reference>
<dbReference type="EMBL" id="AJWJ01001009">
    <property type="protein sequence ID" value="KAF2068402.1"/>
    <property type="molecule type" value="Genomic_DNA"/>
</dbReference>
<feature type="region of interest" description="Disordered" evidence="1">
    <location>
        <begin position="962"/>
        <end position="1029"/>
    </location>
</feature>
<protein>
    <submittedName>
        <fullName evidence="2">Uncharacterized protein</fullName>
    </submittedName>
</protein>
<feature type="non-terminal residue" evidence="2">
    <location>
        <position position="1048"/>
    </location>
</feature>
<dbReference type="Proteomes" id="UP000695562">
    <property type="component" value="Unassembled WGS sequence"/>
</dbReference>
<evidence type="ECO:0000256" key="1">
    <source>
        <dbReference type="SAM" id="MobiDB-lite"/>
    </source>
</evidence>
<dbReference type="AlphaFoldDB" id="A0A8J4UZW6"/>
<feature type="compositionally biased region" description="Low complexity" evidence="1">
    <location>
        <begin position="962"/>
        <end position="993"/>
    </location>
</feature>
<gene>
    <name evidence="2" type="ORF">CYY_010272</name>
</gene>
<keyword evidence="3" id="KW-1185">Reference proteome</keyword>
<name>A0A8J4UZW6_9MYCE</name>
<sequence length="1048" mass="118391">MGITVLLNKEIKWRIKVKLERKILIQRHRHIDCQNSTNEIGGTKLTLTTQLTPIISNPKNRIVVSDTGICIDGCKSMTQDEMIVHYLNNLKLEKVKEFDGHFGDNNSSSSSSSSVHDHALMKTFKIHTTIQDNFGSTKHIGTYFGDFEKKNNYKSQYSKLNLAIKEYHQVIYHQFHSKIPFLYKRIIKDVNTSTLGWDGFRVLQKQESMEKYENFLFQLIVSMILQVENFKAGKKKSFLSIELNNNGSSSGGGCGGVGVGVGVGGNSSTSHSGNSAGKGNGIGSGGIGRCSRSIINEDEYEVLNDEETGLYIQLPTIANDIKNNLLNFISSVNDNDYDDDDNDSNKNNSQSSRYIQIHKLLVSLFNENLIVNNTLSSIDQVSLIKGDMDFSVYRFMMINLYDINGNYGKTIYSISHQCCMIEYFIKLVSCHQLLLFQNLESKNNDNHIGNITSDGNEELLFKLAEEQKLFIVCKFPTLKDDICNLFTSLDGIKKYCIHMALNTSPIDRIVWVDNSKYTSLIIDGVPVSIHDLSTLAQYSILLCEKNLESLLPVDKSDLKLPQPIESNGNGGGGGEEFIIINNDDDNNNNVLIIKDNYSSLEHGYSFLKDSRNYFNHCELQGYERLLKNSIVFNMFFTNYKIGETIKSINSPFKLKDSHLKNSSKSYFKRSDSFLENLLLAIYLTCGQPPRSTEIISLNIRNNGSISRNLFWINNRVALIVGYNKTFNIHGKLKYIARFIPYRLSKVLIEYLVYVRPFEQHIISKLFDVVGSNDKITIESEESKLYKNQLFIKQFKEMKPTILSNKIKETCFDLFGKVINLNQYRHCIIAFSTKFFNLLLIDNDDDNDNEESESGGLHVDDLESVNALFPEIQAGHTKTTSEKLYAVSNTSTLLINNHLDSDKLDFYLKCSKSIHSMLKVTFQHLKLIDLNSMPIGETLNHKEFQNSFLNIFKYNIKMIKSNSNNSKPLSTTKTTTASSSLLTKTTSTSTTNSSSKEKNSLIPYGGTLNQNSNVQSSGDSDSDSSGIVSSADRSNVVHITNFITHQRNI</sequence>